<dbReference type="InterPro" id="IPR029068">
    <property type="entry name" value="Glyas_Bleomycin-R_OHBP_Dase"/>
</dbReference>
<organism evidence="2 3">
    <name type="scientific">Zemynaea arenosa</name>
    <dbReference type="NCBI Taxonomy" id="2561931"/>
    <lineage>
        <taxon>Bacteria</taxon>
        <taxon>Pseudomonadati</taxon>
        <taxon>Pseudomonadota</taxon>
        <taxon>Betaproteobacteria</taxon>
        <taxon>Burkholderiales</taxon>
        <taxon>Oxalobacteraceae</taxon>
        <taxon>Telluria group</taxon>
        <taxon>Zemynaea</taxon>
    </lineage>
</organism>
<dbReference type="RefSeq" id="WP_135206149.1">
    <property type="nucleotide sequence ID" value="NZ_SPVF01000076.1"/>
</dbReference>
<dbReference type="AlphaFoldDB" id="A0A4Y9SJ70"/>
<dbReference type="Gene3D" id="3.10.180.10">
    <property type="entry name" value="2,3-Dihydroxybiphenyl 1,2-Dioxygenase, domain 1"/>
    <property type="match status" value="1"/>
</dbReference>
<name>A0A4Y9SJ70_9BURK</name>
<dbReference type="InterPro" id="IPR004360">
    <property type="entry name" value="Glyas_Fos-R_dOase_dom"/>
</dbReference>
<reference evidence="2 3" key="1">
    <citation type="submission" date="2019-03" db="EMBL/GenBank/DDBJ databases">
        <title>Draft Genome Sequence of Massilia arenosa sp. nov., a Novel Massilia Species Isolated from a Sandy-loam Maize Soil.</title>
        <authorList>
            <person name="Raths R."/>
            <person name="Peta V."/>
            <person name="Bucking H."/>
        </authorList>
    </citation>
    <scope>NUCLEOTIDE SEQUENCE [LARGE SCALE GENOMIC DNA]</scope>
    <source>
        <strain evidence="2 3">MC02</strain>
    </source>
</reference>
<dbReference type="EMBL" id="SPVF01000076">
    <property type="protein sequence ID" value="TFW25468.1"/>
    <property type="molecule type" value="Genomic_DNA"/>
</dbReference>
<protein>
    <submittedName>
        <fullName evidence="2">VOC family protein</fullName>
    </submittedName>
</protein>
<sequence length="127" mass="13718">MLSDKDAVAMLAVKDVAAAARFYEGVLGFERQATLGDMVAVYRSGGTRFNVYKSEYAGTNRATAMVWSVGAPEEVEKIAADLKARGVRFEHYDLPALTREGDVYSAAGMKTAWFKDPDGNVLSIVSG</sequence>
<gene>
    <name evidence="2" type="ORF">E4L96_05155</name>
</gene>
<evidence type="ECO:0000313" key="2">
    <source>
        <dbReference type="EMBL" id="TFW25468.1"/>
    </source>
</evidence>
<dbReference type="OrthoDB" id="9804907at2"/>
<dbReference type="InterPro" id="IPR037523">
    <property type="entry name" value="VOC_core"/>
</dbReference>
<dbReference type="SUPFAM" id="SSF54593">
    <property type="entry name" value="Glyoxalase/Bleomycin resistance protein/Dihydroxybiphenyl dioxygenase"/>
    <property type="match status" value="1"/>
</dbReference>
<keyword evidence="3" id="KW-1185">Reference proteome</keyword>
<dbReference type="PROSITE" id="PS51819">
    <property type="entry name" value="VOC"/>
    <property type="match status" value="1"/>
</dbReference>
<dbReference type="Pfam" id="PF00903">
    <property type="entry name" value="Glyoxalase"/>
    <property type="match status" value="1"/>
</dbReference>
<feature type="domain" description="VOC" evidence="1">
    <location>
        <begin position="4"/>
        <end position="127"/>
    </location>
</feature>
<proteinExistence type="predicted"/>
<comment type="caution">
    <text evidence="2">The sequence shown here is derived from an EMBL/GenBank/DDBJ whole genome shotgun (WGS) entry which is preliminary data.</text>
</comment>
<accession>A0A4Y9SJ70</accession>
<evidence type="ECO:0000259" key="1">
    <source>
        <dbReference type="PROSITE" id="PS51819"/>
    </source>
</evidence>
<evidence type="ECO:0000313" key="3">
    <source>
        <dbReference type="Proteomes" id="UP000298438"/>
    </source>
</evidence>
<dbReference type="Proteomes" id="UP000298438">
    <property type="component" value="Unassembled WGS sequence"/>
</dbReference>